<evidence type="ECO:0000256" key="2">
    <source>
        <dbReference type="ARBA" id="ARBA00022771"/>
    </source>
</evidence>
<dbReference type="InterPro" id="IPR050219">
    <property type="entry name" value="DnaG_primase"/>
</dbReference>
<dbReference type="GO" id="GO:0003677">
    <property type="term" value="F:DNA binding"/>
    <property type="evidence" value="ECO:0007669"/>
    <property type="project" value="InterPro"/>
</dbReference>
<name>A0A9X7EC81_BACCE</name>
<dbReference type="InterPro" id="IPR036977">
    <property type="entry name" value="DNA_primase_Znf_CHC2"/>
</dbReference>
<evidence type="ECO:0000313" key="5">
    <source>
        <dbReference type="EMBL" id="PHG84712.1"/>
    </source>
</evidence>
<proteinExistence type="predicted"/>
<dbReference type="GO" id="GO:0006269">
    <property type="term" value="P:DNA replication, synthesis of primer"/>
    <property type="evidence" value="ECO:0007669"/>
    <property type="project" value="TreeGrafter"/>
</dbReference>
<evidence type="ECO:0000313" key="6">
    <source>
        <dbReference type="Proteomes" id="UP000225135"/>
    </source>
</evidence>
<dbReference type="Gene3D" id="3.90.580.10">
    <property type="entry name" value="Zinc finger, CHC2-type domain"/>
    <property type="match status" value="1"/>
</dbReference>
<dbReference type="Proteomes" id="UP000225135">
    <property type="component" value="Unassembled WGS sequence"/>
</dbReference>
<evidence type="ECO:0000256" key="1">
    <source>
        <dbReference type="ARBA" id="ARBA00022723"/>
    </source>
</evidence>
<dbReference type="AlphaFoldDB" id="A0A9X7EC81"/>
<dbReference type="PANTHER" id="PTHR30313:SF2">
    <property type="entry name" value="DNA PRIMASE"/>
    <property type="match status" value="1"/>
</dbReference>
<accession>A0A9X7EC81</accession>
<keyword evidence="2" id="KW-0863">Zinc-finger</keyword>
<dbReference type="GO" id="GO:0005737">
    <property type="term" value="C:cytoplasm"/>
    <property type="evidence" value="ECO:0007669"/>
    <property type="project" value="TreeGrafter"/>
</dbReference>
<evidence type="ECO:0000259" key="4">
    <source>
        <dbReference type="Pfam" id="PF01807"/>
    </source>
</evidence>
<comment type="caution">
    <text evidence="5">The sequence shown here is derived from an EMBL/GenBank/DDBJ whole genome shotgun (WGS) entry which is preliminary data.</text>
</comment>
<dbReference type="SUPFAM" id="SSF57783">
    <property type="entry name" value="Zinc beta-ribbon"/>
    <property type="match status" value="1"/>
</dbReference>
<organism evidence="5 6">
    <name type="scientific">Bacillus cereus</name>
    <dbReference type="NCBI Taxonomy" id="1396"/>
    <lineage>
        <taxon>Bacteria</taxon>
        <taxon>Bacillati</taxon>
        <taxon>Bacillota</taxon>
        <taxon>Bacilli</taxon>
        <taxon>Bacillales</taxon>
        <taxon>Bacillaceae</taxon>
        <taxon>Bacillus</taxon>
        <taxon>Bacillus cereus group</taxon>
    </lineage>
</organism>
<keyword evidence="3" id="KW-0862">Zinc</keyword>
<dbReference type="RefSeq" id="WP_098773484.1">
    <property type="nucleotide sequence ID" value="NZ_NUQH01000026.1"/>
</dbReference>
<dbReference type="PANTHER" id="PTHR30313">
    <property type="entry name" value="DNA PRIMASE"/>
    <property type="match status" value="1"/>
</dbReference>
<dbReference type="Pfam" id="PF01807">
    <property type="entry name" value="Zn_ribbon_DnaG"/>
    <property type="match status" value="1"/>
</dbReference>
<reference evidence="5 6" key="1">
    <citation type="submission" date="2017-09" db="EMBL/GenBank/DDBJ databases">
        <title>Large-scale bioinformatics analysis of Bacillus genomes uncovers conserved roles of natural products in bacterial physiology.</title>
        <authorList>
            <consortium name="Agbiome Team Llc"/>
            <person name="Bleich R.M."/>
            <person name="Grubbs K.J."/>
            <person name="Santa Maria K.C."/>
            <person name="Allen S.E."/>
            <person name="Farag S."/>
            <person name="Shank E.A."/>
            <person name="Bowers A."/>
        </authorList>
    </citation>
    <scope>NUCLEOTIDE SEQUENCE [LARGE SCALE GENOMIC DNA]</scope>
    <source>
        <strain evidence="5 6">AFS029792</strain>
    </source>
</reference>
<evidence type="ECO:0000256" key="3">
    <source>
        <dbReference type="ARBA" id="ARBA00022833"/>
    </source>
</evidence>
<dbReference type="InterPro" id="IPR002694">
    <property type="entry name" value="Znf_CHC2"/>
</dbReference>
<dbReference type="EMBL" id="NUUR01000001">
    <property type="protein sequence ID" value="PHG84712.1"/>
    <property type="molecule type" value="Genomic_DNA"/>
</dbReference>
<protein>
    <recommendedName>
        <fullName evidence="4">Zinc finger CHC2-type domain-containing protein</fullName>
    </recommendedName>
</protein>
<dbReference type="GO" id="GO:0003899">
    <property type="term" value="F:DNA-directed RNA polymerase activity"/>
    <property type="evidence" value="ECO:0007669"/>
    <property type="project" value="InterPro"/>
</dbReference>
<gene>
    <name evidence="5" type="ORF">COI69_00055</name>
</gene>
<feature type="domain" description="Zinc finger CHC2-type" evidence="4">
    <location>
        <begin position="5"/>
        <end position="98"/>
    </location>
</feature>
<sequence length="197" mass="23346">MQKSDLIKSKLPIINFLENYCGVTVKKRGKNYMCKCPFHVDDKDSMIVNASDNNCYCFAGCGNRRPIDHFSGLMLLHGWTHKQAEAFLLKELKLNVNLNRKNMQKEIAKQKAIHKKMQEIKYLENHLLQLLLNRERFFKDTLKQFEFTTEAELFNSIYHKLPVLEYEIDILLSDDTHAKYEVMKYYLGGIKQYEKHF</sequence>
<keyword evidence="1" id="KW-0479">Metal-binding</keyword>
<dbReference type="GO" id="GO:0008270">
    <property type="term" value="F:zinc ion binding"/>
    <property type="evidence" value="ECO:0007669"/>
    <property type="project" value="UniProtKB-KW"/>
</dbReference>